<dbReference type="SUPFAM" id="SSF56784">
    <property type="entry name" value="HAD-like"/>
    <property type="match status" value="1"/>
</dbReference>
<dbReference type="RefSeq" id="WP_012860828.1">
    <property type="nucleotide sequence ID" value="NC_013517.1"/>
</dbReference>
<sequence>MKKILVLLLFLQTFFISVSVTKKSISAEDWLSSWNNEMKIKIVNYIDMVTDPKNPGFIPESERFAVFDNDGTLWAEQPTVEELFIIYYAKKMTEKNPSLKNKHPFSRINDFYSNGKFVIKDRRIFDELVGIVHEGMTNKEFQKTAEDFFRETKYPGLNVPLEKIVYQPQLELMDYLRKNGFKVYICSGGETDFMRVISEKYYGISKEQVIGSELVFEYNENTNIMVRRSKLYTDNNGRAKAENIYHRLGRPAVFAVGNVRSGGDIYMLRYSQASEYPSFQLLIDHDDEKREFLYTEADNISLKWAEKYNWNVVSMKKDWKQIFPK</sequence>
<name>D1AHJ8_SEBTE</name>
<gene>
    <name evidence="1" type="ordered locus">Sterm_1367</name>
</gene>
<organism evidence="1 2">
    <name type="scientific">Sebaldella termitidis (strain ATCC 33386 / NCTC 11300)</name>
    <dbReference type="NCBI Taxonomy" id="526218"/>
    <lineage>
        <taxon>Bacteria</taxon>
        <taxon>Fusobacteriati</taxon>
        <taxon>Fusobacteriota</taxon>
        <taxon>Fusobacteriia</taxon>
        <taxon>Fusobacteriales</taxon>
        <taxon>Leptotrichiaceae</taxon>
        <taxon>Sebaldella</taxon>
    </lineage>
</organism>
<dbReference type="STRING" id="526218.Sterm_1367"/>
<dbReference type="KEGG" id="str:Sterm_1367"/>
<dbReference type="Pfam" id="PF12710">
    <property type="entry name" value="HAD"/>
    <property type="match status" value="1"/>
</dbReference>
<accession>D1AHJ8</accession>
<dbReference type="InterPro" id="IPR023214">
    <property type="entry name" value="HAD_sf"/>
</dbReference>
<dbReference type="EMBL" id="CP001739">
    <property type="protein sequence ID" value="ACZ08232.1"/>
    <property type="molecule type" value="Genomic_DNA"/>
</dbReference>
<dbReference type="InterPro" id="IPR036412">
    <property type="entry name" value="HAD-like_sf"/>
</dbReference>
<dbReference type="eggNOG" id="COG0560">
    <property type="taxonomic scope" value="Bacteria"/>
</dbReference>
<keyword evidence="2" id="KW-1185">Reference proteome</keyword>
<dbReference type="Proteomes" id="UP000000845">
    <property type="component" value="Chromosome"/>
</dbReference>
<dbReference type="AlphaFoldDB" id="D1AHJ8"/>
<evidence type="ECO:0000313" key="2">
    <source>
        <dbReference type="Proteomes" id="UP000000845"/>
    </source>
</evidence>
<reference evidence="2" key="1">
    <citation type="submission" date="2009-09" db="EMBL/GenBank/DDBJ databases">
        <title>The complete chromosome of Sebaldella termitidis ATCC 33386.</title>
        <authorList>
            <consortium name="US DOE Joint Genome Institute (JGI-PGF)"/>
            <person name="Lucas S."/>
            <person name="Copeland A."/>
            <person name="Lapidus A."/>
            <person name="Glavina del Rio T."/>
            <person name="Dalin E."/>
            <person name="Tice H."/>
            <person name="Bruce D."/>
            <person name="Goodwin L."/>
            <person name="Pitluck S."/>
            <person name="Kyrpides N."/>
            <person name="Mavromatis K."/>
            <person name="Ivanova N."/>
            <person name="Mikhailova N."/>
            <person name="Sims D."/>
            <person name="Meincke L."/>
            <person name="Brettin T."/>
            <person name="Detter J.C."/>
            <person name="Han C."/>
            <person name="Larimer F."/>
            <person name="Land M."/>
            <person name="Hauser L."/>
            <person name="Markowitz V."/>
            <person name="Cheng J.F."/>
            <person name="Hugenholtz P."/>
            <person name="Woyke T."/>
            <person name="Wu D."/>
            <person name="Eisen J.A."/>
        </authorList>
    </citation>
    <scope>NUCLEOTIDE SEQUENCE [LARGE SCALE GENOMIC DNA]</scope>
    <source>
        <strain evidence="2">ATCC 33386 / NCTC 11300</strain>
    </source>
</reference>
<dbReference type="Gene3D" id="3.40.50.1000">
    <property type="entry name" value="HAD superfamily/HAD-like"/>
    <property type="match status" value="1"/>
</dbReference>
<proteinExistence type="predicted"/>
<dbReference type="CDD" id="cd01427">
    <property type="entry name" value="HAD_like"/>
    <property type="match status" value="1"/>
</dbReference>
<reference evidence="1 2" key="2">
    <citation type="journal article" date="2010" name="Stand. Genomic Sci.">
        <title>Complete genome sequence of Sebaldella termitidis type strain (NCTC 11300).</title>
        <authorList>
            <person name="Harmon-Smith M."/>
            <person name="Celia L."/>
            <person name="Chertkov O."/>
            <person name="Lapidus A."/>
            <person name="Copeland A."/>
            <person name="Glavina Del Rio T."/>
            <person name="Nolan M."/>
            <person name="Lucas S."/>
            <person name="Tice H."/>
            <person name="Cheng J.F."/>
            <person name="Han C."/>
            <person name="Detter J.C."/>
            <person name="Bruce D."/>
            <person name="Goodwin L."/>
            <person name="Pitluck S."/>
            <person name="Pati A."/>
            <person name="Liolios K."/>
            <person name="Ivanova N."/>
            <person name="Mavromatis K."/>
            <person name="Mikhailova N."/>
            <person name="Chen A."/>
            <person name="Palaniappan K."/>
            <person name="Land M."/>
            <person name="Hauser L."/>
            <person name="Chang Y.J."/>
            <person name="Jeffries C.D."/>
            <person name="Brettin T."/>
            <person name="Goker M."/>
            <person name="Beck B."/>
            <person name="Bristow J."/>
            <person name="Eisen J.A."/>
            <person name="Markowitz V."/>
            <person name="Hugenholtz P."/>
            <person name="Kyrpides N.C."/>
            <person name="Klenk H.P."/>
            <person name="Chen F."/>
        </authorList>
    </citation>
    <scope>NUCLEOTIDE SEQUENCE [LARGE SCALE GENOMIC DNA]</scope>
    <source>
        <strain evidence="2">ATCC 33386 / NCTC 11300</strain>
    </source>
</reference>
<evidence type="ECO:0000313" key="1">
    <source>
        <dbReference type="EMBL" id="ACZ08232.1"/>
    </source>
</evidence>
<dbReference type="HOGENOM" id="CLU_052514_0_0_0"/>
<protein>
    <submittedName>
        <fullName evidence="1">Acid phosphatase</fullName>
    </submittedName>
</protein>